<protein>
    <submittedName>
        <fullName evidence="7">Protein YLS9-like</fullName>
    </submittedName>
</protein>
<reference evidence="7 8" key="1">
    <citation type="submission" date="2023-10" db="EMBL/GenBank/DDBJ databases">
        <title>Chromosome-scale genome assembly provides insights into flower coloration mechanisms of Canna indica.</title>
        <authorList>
            <person name="Li C."/>
        </authorList>
    </citation>
    <scope>NUCLEOTIDE SEQUENCE [LARGE SCALE GENOMIC DNA]</scope>
    <source>
        <tissue evidence="7">Flower</tissue>
    </source>
</reference>
<dbReference type="InterPro" id="IPR004864">
    <property type="entry name" value="LEA_2"/>
</dbReference>
<keyword evidence="8" id="KW-1185">Reference proteome</keyword>
<dbReference type="InterPro" id="IPR044839">
    <property type="entry name" value="NDR1-like"/>
</dbReference>
<dbReference type="Proteomes" id="UP001327560">
    <property type="component" value="Chromosome 1"/>
</dbReference>
<keyword evidence="4 5" id="KW-0472">Membrane</keyword>
<evidence type="ECO:0000256" key="3">
    <source>
        <dbReference type="ARBA" id="ARBA00022989"/>
    </source>
</evidence>
<evidence type="ECO:0000256" key="4">
    <source>
        <dbReference type="ARBA" id="ARBA00023136"/>
    </source>
</evidence>
<dbReference type="GO" id="GO:0098542">
    <property type="term" value="P:defense response to other organism"/>
    <property type="evidence" value="ECO:0007669"/>
    <property type="project" value="InterPro"/>
</dbReference>
<name>A0AAQ3JRB7_9LILI</name>
<evidence type="ECO:0000256" key="2">
    <source>
        <dbReference type="ARBA" id="ARBA00022692"/>
    </source>
</evidence>
<dbReference type="GO" id="GO:0005886">
    <property type="term" value="C:plasma membrane"/>
    <property type="evidence" value="ECO:0007669"/>
    <property type="project" value="TreeGrafter"/>
</dbReference>
<evidence type="ECO:0000256" key="1">
    <source>
        <dbReference type="ARBA" id="ARBA00004167"/>
    </source>
</evidence>
<evidence type="ECO:0000313" key="7">
    <source>
        <dbReference type="EMBL" id="WOK94833.1"/>
    </source>
</evidence>
<dbReference type="Pfam" id="PF03168">
    <property type="entry name" value="LEA_2"/>
    <property type="match status" value="1"/>
</dbReference>
<accession>A0AAQ3JRB7</accession>
<sequence>MAELHRIHPVDVEAPVPSPSRAPYERIGKADEELPPSAAPHPVPVPRPKKQRSRCCKCLCWTLLSFVILIVLIGATVGILFLVFHPKIPKYSVDRLGIANFTIDDNMTVAATFNLTVTMRNPNKKIGIYYRGGSHLSASYNGTELCSGTFPVFYQGHRNTTVVNLLLSGDTQLGGGLLQELQEQQQTGTIPLVFRGKVPVRVKLGSLKLPRITFKVRCDIVVNSLSANNNISLRSSRCKFRLKL</sequence>
<evidence type="ECO:0000313" key="8">
    <source>
        <dbReference type="Proteomes" id="UP001327560"/>
    </source>
</evidence>
<keyword evidence="3 5" id="KW-1133">Transmembrane helix</keyword>
<dbReference type="EMBL" id="CP136890">
    <property type="protein sequence ID" value="WOK94833.1"/>
    <property type="molecule type" value="Genomic_DNA"/>
</dbReference>
<dbReference type="PANTHER" id="PTHR31234">
    <property type="entry name" value="LATE EMBRYOGENESIS ABUNDANT (LEA) HYDROXYPROLINE-RICH GLYCOPROTEIN FAMILY"/>
    <property type="match status" value="1"/>
</dbReference>
<feature type="domain" description="Late embryogenesis abundant protein LEA-2 subgroup" evidence="6">
    <location>
        <begin position="116"/>
        <end position="218"/>
    </location>
</feature>
<gene>
    <name evidence="7" type="ORF">Cni_G03538</name>
</gene>
<organism evidence="7 8">
    <name type="scientific">Canna indica</name>
    <name type="common">Indian-shot</name>
    <dbReference type="NCBI Taxonomy" id="4628"/>
    <lineage>
        <taxon>Eukaryota</taxon>
        <taxon>Viridiplantae</taxon>
        <taxon>Streptophyta</taxon>
        <taxon>Embryophyta</taxon>
        <taxon>Tracheophyta</taxon>
        <taxon>Spermatophyta</taxon>
        <taxon>Magnoliopsida</taxon>
        <taxon>Liliopsida</taxon>
        <taxon>Zingiberales</taxon>
        <taxon>Cannaceae</taxon>
        <taxon>Canna</taxon>
    </lineage>
</organism>
<dbReference type="PANTHER" id="PTHR31234:SF72">
    <property type="entry name" value="NDR1_HIN1-LIKE PROTEIN 6"/>
    <property type="match status" value="1"/>
</dbReference>
<comment type="subcellular location">
    <subcellularLocation>
        <location evidence="1">Membrane</location>
        <topology evidence="1">Single-pass membrane protein</topology>
    </subcellularLocation>
</comment>
<dbReference type="Gene3D" id="2.60.40.1820">
    <property type="match status" value="1"/>
</dbReference>
<evidence type="ECO:0000256" key="5">
    <source>
        <dbReference type="SAM" id="Phobius"/>
    </source>
</evidence>
<proteinExistence type="predicted"/>
<dbReference type="AlphaFoldDB" id="A0AAQ3JRB7"/>
<feature type="transmembrane region" description="Helical" evidence="5">
    <location>
        <begin position="58"/>
        <end position="84"/>
    </location>
</feature>
<keyword evidence="2 5" id="KW-0812">Transmembrane</keyword>
<evidence type="ECO:0000259" key="6">
    <source>
        <dbReference type="Pfam" id="PF03168"/>
    </source>
</evidence>